<keyword evidence="2" id="KW-1185">Reference proteome</keyword>
<accession>A0A914HZG4</accession>
<name>A0A914HZG4_GLORO</name>
<proteinExistence type="predicted"/>
<sequence length="111" mass="12331">MKIPREFGSIPYFPGALPSLFDVYPPPPGHFNECGCFAHSSCLNIAHKLAEENSTPFLIVKQLSVLHSLNTNTASSPISNGTKKQSLTTTEHYSQTSQPRPRRTPMRSIEF</sequence>
<reference evidence="3" key="1">
    <citation type="submission" date="2022-11" db="UniProtKB">
        <authorList>
            <consortium name="WormBaseParasite"/>
        </authorList>
    </citation>
    <scope>IDENTIFICATION</scope>
</reference>
<evidence type="ECO:0000313" key="2">
    <source>
        <dbReference type="Proteomes" id="UP000887572"/>
    </source>
</evidence>
<feature type="region of interest" description="Disordered" evidence="1">
    <location>
        <begin position="71"/>
        <end position="111"/>
    </location>
</feature>
<organism evidence="2 3">
    <name type="scientific">Globodera rostochiensis</name>
    <name type="common">Golden nematode worm</name>
    <name type="synonym">Heterodera rostochiensis</name>
    <dbReference type="NCBI Taxonomy" id="31243"/>
    <lineage>
        <taxon>Eukaryota</taxon>
        <taxon>Metazoa</taxon>
        <taxon>Ecdysozoa</taxon>
        <taxon>Nematoda</taxon>
        <taxon>Chromadorea</taxon>
        <taxon>Rhabditida</taxon>
        <taxon>Tylenchina</taxon>
        <taxon>Tylenchomorpha</taxon>
        <taxon>Tylenchoidea</taxon>
        <taxon>Heteroderidae</taxon>
        <taxon>Heteroderinae</taxon>
        <taxon>Globodera</taxon>
    </lineage>
</organism>
<feature type="compositionally biased region" description="Polar residues" evidence="1">
    <location>
        <begin position="71"/>
        <end position="99"/>
    </location>
</feature>
<dbReference type="AlphaFoldDB" id="A0A914HZG4"/>
<evidence type="ECO:0000313" key="3">
    <source>
        <dbReference type="WBParaSite" id="Gr19_v10_g5453.t1"/>
    </source>
</evidence>
<protein>
    <submittedName>
        <fullName evidence="3">Uncharacterized protein</fullName>
    </submittedName>
</protein>
<dbReference type="WBParaSite" id="Gr19_v10_g5453.t1">
    <property type="protein sequence ID" value="Gr19_v10_g5453.t1"/>
    <property type="gene ID" value="Gr19_v10_g5453"/>
</dbReference>
<dbReference type="Proteomes" id="UP000887572">
    <property type="component" value="Unplaced"/>
</dbReference>
<evidence type="ECO:0000256" key="1">
    <source>
        <dbReference type="SAM" id="MobiDB-lite"/>
    </source>
</evidence>